<dbReference type="EMBL" id="KB870809">
    <property type="protein sequence ID" value="EOA23560.1"/>
    <property type="molecule type" value="Genomic_DNA"/>
</dbReference>
<dbReference type="OrthoDB" id="1881597at2759"/>
<keyword evidence="11" id="KW-0324">Glycolysis</keyword>
<dbReference type="GO" id="GO:0030955">
    <property type="term" value="F:potassium ion binding"/>
    <property type="evidence" value="ECO:0007669"/>
    <property type="project" value="InterPro"/>
</dbReference>
<dbReference type="InterPro" id="IPR015806">
    <property type="entry name" value="Pyrv_Knase_insert_dom_sf"/>
</dbReference>
<feature type="domain" description="Pyruvate kinase barrel" evidence="13">
    <location>
        <begin position="468"/>
        <end position="677"/>
    </location>
</feature>
<comment type="pathway">
    <text evidence="2">Carbohydrate degradation; glycolysis; pyruvate from D-glyceraldehyde 3-phosphate: step 5/5.</text>
</comment>
<dbReference type="AlphaFoldDB" id="R0FNE8"/>
<gene>
    <name evidence="14" type="ORF">CARUB_v10016754mg</name>
</gene>
<dbReference type="EC" id="2.7.1.40" evidence="4"/>
<keyword evidence="9" id="KW-0067">ATP-binding</keyword>
<evidence type="ECO:0000256" key="1">
    <source>
        <dbReference type="ARBA" id="ARBA00001958"/>
    </source>
</evidence>
<name>R0FNE8_9BRAS</name>
<evidence type="ECO:0000256" key="5">
    <source>
        <dbReference type="ARBA" id="ARBA00022679"/>
    </source>
</evidence>
<keyword evidence="8" id="KW-0418">Kinase</keyword>
<evidence type="ECO:0000256" key="7">
    <source>
        <dbReference type="ARBA" id="ARBA00022741"/>
    </source>
</evidence>
<dbReference type="Pfam" id="PF00224">
    <property type="entry name" value="PK"/>
    <property type="match status" value="2"/>
</dbReference>
<evidence type="ECO:0000256" key="8">
    <source>
        <dbReference type="ARBA" id="ARBA00022777"/>
    </source>
</evidence>
<evidence type="ECO:0000256" key="12">
    <source>
        <dbReference type="ARBA" id="ARBA00023317"/>
    </source>
</evidence>
<dbReference type="InterPro" id="IPR015813">
    <property type="entry name" value="Pyrv/PenolPyrv_kinase-like_dom"/>
</dbReference>
<dbReference type="GO" id="GO:0005524">
    <property type="term" value="F:ATP binding"/>
    <property type="evidence" value="ECO:0007669"/>
    <property type="project" value="UniProtKB-KW"/>
</dbReference>
<accession>R0FNE8</accession>
<dbReference type="UniPathway" id="UPA00109">
    <property type="reaction ID" value="UER00188"/>
</dbReference>
<dbReference type="Proteomes" id="UP000029121">
    <property type="component" value="Unassembled WGS sequence"/>
</dbReference>
<evidence type="ECO:0000259" key="13">
    <source>
        <dbReference type="Pfam" id="PF00224"/>
    </source>
</evidence>
<proteinExistence type="inferred from homology"/>
<dbReference type="InterPro" id="IPR011037">
    <property type="entry name" value="Pyrv_Knase-like_insert_dom_sf"/>
</dbReference>
<evidence type="ECO:0000256" key="9">
    <source>
        <dbReference type="ARBA" id="ARBA00022840"/>
    </source>
</evidence>
<feature type="domain" description="Pyruvate kinase barrel" evidence="13">
    <location>
        <begin position="232"/>
        <end position="318"/>
    </location>
</feature>
<dbReference type="GO" id="GO:0000287">
    <property type="term" value="F:magnesium ion binding"/>
    <property type="evidence" value="ECO:0007669"/>
    <property type="project" value="InterPro"/>
</dbReference>
<dbReference type="STRING" id="81985.R0FNE8"/>
<keyword evidence="6" id="KW-0479">Metal-binding</keyword>
<evidence type="ECO:0000256" key="4">
    <source>
        <dbReference type="ARBA" id="ARBA00012142"/>
    </source>
</evidence>
<dbReference type="Gene3D" id="2.40.33.10">
    <property type="entry name" value="PK beta-barrel domain-like"/>
    <property type="match status" value="2"/>
</dbReference>
<keyword evidence="10" id="KW-0460">Magnesium</keyword>
<reference evidence="14" key="2">
    <citation type="journal article" date="2013" name="Nat. Genet.">
        <title>Genome sequencing of Capsella rubella.</title>
        <authorList>
            <person name="Schmutz J."/>
            <person name="Prochnik S."/>
            <person name="Nordborg M."/>
            <person name="Weigel D."/>
            <person name="Rokhsar D."/>
            <person name="Wright S."/>
        </authorList>
    </citation>
    <scope>NUCLEOTIDE SEQUENCE</scope>
</reference>
<dbReference type="EMBL" id="KB870809">
    <property type="protein sequence ID" value="EOA23561.1"/>
    <property type="molecule type" value="Genomic_DNA"/>
</dbReference>
<dbReference type="SUPFAM" id="SSF51621">
    <property type="entry name" value="Phosphoenolpyruvate/pyruvate domain"/>
    <property type="match status" value="1"/>
</dbReference>
<dbReference type="SUPFAM" id="SSF50800">
    <property type="entry name" value="PK beta-barrel domain-like"/>
    <property type="match status" value="1"/>
</dbReference>
<sequence>MVGLDSCHLLRGKILCFSSRSLMNNQHRNTTSSLSLNQMKIRVPRSLAFDEAGSCSRLEATFGDNASIECTWSFDFPESKVELSHLESEAHLSGSNGEHDTASVIEKLNALRSHLLAAEKWNASQLHLSDRKYLKCATNLTHYMALRSLNIEQLNIHLASLGLSSLDNNNLDVLAGLNASINLLMNSPYNDQKAVTESLPNAYPKSKSTKKNDKERVFSYKESLLGKLDDGRSTHIMVTVGEEATLSETFITDIIKAGTSIIRINCAHGDPSIWGEIIKRVRRASQMLEMPCRVHMDLAGPKLRTGTLKPGPCVMKVSPKKDAYGKVVSPAMVWLSLTGTEPPAHVSPDATISIQDQDFLAGLQIGDSVRLCDARGKKRRLRITKEFNVFSSTGFVAECFDTAYIESGTELYVKGNKGRRLVGRVVDVPPKESFVRLKVGDLLVITREGSLDKPSVTVPGAHRLTCPSGYLFDSVKPGETIGFDDGKIWGVIKGTSPSEVIVSITHAGPKGTKLGSEKSINIPQSDIRFKGLTSKDIKDLEYVASHADMVGISFIRDVHDITVLRQELKKRKLDDLGIVLKIETESGFKNLSLILLEAMKCSNPVGVMIARGDLAVECGWERLANIQEEILSICKAARVPVIMATQVLESLVKSGVPTRAEITDAANARRASCVMLNKGKNIVEAVSMLDTILHTKLIYKKPDSENPHCSASH</sequence>
<reference evidence="15" key="1">
    <citation type="journal article" date="2013" name="Nat. Genet.">
        <title>The Capsella rubella genome and the genomic consequences of rapid mating system evolution.</title>
        <authorList>
            <person name="Slotte T."/>
            <person name="Hazzouri K.M."/>
            <person name="Agren J.A."/>
            <person name="Koenig D."/>
            <person name="Maumus F."/>
            <person name="Guo Y.L."/>
            <person name="Steige K."/>
            <person name="Platts A.E."/>
            <person name="Escobar J.S."/>
            <person name="Newman L.K."/>
            <person name="Wang W."/>
            <person name="Mandakova T."/>
            <person name="Vello E."/>
            <person name="Smith L.M."/>
            <person name="Henz S.R."/>
            <person name="Steffen J."/>
            <person name="Takuno S."/>
            <person name="Brandvain Y."/>
            <person name="Coop G."/>
            <person name="Andolfatto P."/>
            <person name="Hu T.T."/>
            <person name="Blanchette M."/>
            <person name="Clark R.M."/>
            <person name="Quesneville H."/>
            <person name="Nordborg M."/>
            <person name="Gaut B.S."/>
            <person name="Lysak M.A."/>
            <person name="Jenkins J."/>
            <person name="Grimwood J."/>
            <person name="Chapman J."/>
            <person name="Prochnik S."/>
            <person name="Shu S."/>
            <person name="Rokhsar D."/>
            <person name="Schmutz J."/>
            <person name="Weigel D."/>
            <person name="Wright S.I."/>
        </authorList>
    </citation>
    <scope>NUCLEOTIDE SEQUENCE [LARGE SCALE GENOMIC DNA]</scope>
    <source>
        <strain evidence="15">cv. Monte Gargano</strain>
    </source>
</reference>
<keyword evidence="12" id="KW-0670">Pyruvate</keyword>
<evidence type="ECO:0000256" key="11">
    <source>
        <dbReference type="ARBA" id="ARBA00023152"/>
    </source>
</evidence>
<dbReference type="PANTHER" id="PTHR11817">
    <property type="entry name" value="PYRUVATE KINASE"/>
    <property type="match status" value="1"/>
</dbReference>
<dbReference type="Gene3D" id="3.20.20.60">
    <property type="entry name" value="Phosphoenolpyruvate-binding domains"/>
    <property type="match status" value="2"/>
</dbReference>
<keyword evidence="15" id="KW-1185">Reference proteome</keyword>
<dbReference type="GO" id="GO:0004743">
    <property type="term" value="F:pyruvate kinase activity"/>
    <property type="evidence" value="ECO:0007669"/>
    <property type="project" value="UniProtKB-EC"/>
</dbReference>
<dbReference type="FunFam" id="3.20.20.60:FF:000051">
    <property type="entry name" value="Pyruvate kinase family protein"/>
    <property type="match status" value="1"/>
</dbReference>
<dbReference type="InterPro" id="IPR040442">
    <property type="entry name" value="Pyrv_kinase-like_dom_sf"/>
</dbReference>
<keyword evidence="7" id="KW-0547">Nucleotide-binding</keyword>
<evidence type="ECO:0000256" key="6">
    <source>
        <dbReference type="ARBA" id="ARBA00022723"/>
    </source>
</evidence>
<dbReference type="FunFam" id="3.20.20.60:FF:000057">
    <property type="entry name" value="Pyruvate kinase family protein"/>
    <property type="match status" value="1"/>
</dbReference>
<evidence type="ECO:0000256" key="3">
    <source>
        <dbReference type="ARBA" id="ARBA00008663"/>
    </source>
</evidence>
<comment type="cofactor">
    <cofactor evidence="1">
        <name>K(+)</name>
        <dbReference type="ChEBI" id="CHEBI:29103"/>
    </cofactor>
</comment>
<evidence type="ECO:0000256" key="10">
    <source>
        <dbReference type="ARBA" id="ARBA00022842"/>
    </source>
</evidence>
<evidence type="ECO:0000313" key="15">
    <source>
        <dbReference type="Proteomes" id="UP000029121"/>
    </source>
</evidence>
<dbReference type="GO" id="GO:0016301">
    <property type="term" value="F:kinase activity"/>
    <property type="evidence" value="ECO:0007669"/>
    <property type="project" value="UniProtKB-KW"/>
</dbReference>
<keyword evidence="5" id="KW-0808">Transferase</keyword>
<comment type="similarity">
    <text evidence="3">Belongs to the pyruvate kinase family.</text>
</comment>
<evidence type="ECO:0000256" key="2">
    <source>
        <dbReference type="ARBA" id="ARBA00004997"/>
    </source>
</evidence>
<evidence type="ECO:0000313" key="14">
    <source>
        <dbReference type="EMBL" id="EOA23561.1"/>
    </source>
</evidence>
<dbReference type="eggNOG" id="KOG2323">
    <property type="taxonomic scope" value="Eukaryota"/>
</dbReference>
<dbReference type="InterPro" id="IPR001697">
    <property type="entry name" value="Pyr_Knase"/>
</dbReference>
<dbReference type="InterPro" id="IPR015793">
    <property type="entry name" value="Pyrv_Knase_brl"/>
</dbReference>
<protein>
    <recommendedName>
        <fullName evidence="4">pyruvate kinase</fullName>
        <ecNumber evidence="4">2.7.1.40</ecNumber>
    </recommendedName>
</protein>
<organism evidence="14 15">
    <name type="scientific">Capsella rubella</name>
    <dbReference type="NCBI Taxonomy" id="81985"/>
    <lineage>
        <taxon>Eukaryota</taxon>
        <taxon>Viridiplantae</taxon>
        <taxon>Streptophyta</taxon>
        <taxon>Embryophyta</taxon>
        <taxon>Tracheophyta</taxon>
        <taxon>Spermatophyta</taxon>
        <taxon>Magnoliopsida</taxon>
        <taxon>eudicotyledons</taxon>
        <taxon>Gunneridae</taxon>
        <taxon>Pentapetalae</taxon>
        <taxon>rosids</taxon>
        <taxon>malvids</taxon>
        <taxon>Brassicales</taxon>
        <taxon>Brassicaceae</taxon>
        <taxon>Camelineae</taxon>
        <taxon>Capsella</taxon>
    </lineage>
</organism>